<evidence type="ECO:0000313" key="4">
    <source>
        <dbReference type="Proteomes" id="UP001370490"/>
    </source>
</evidence>
<dbReference type="Gene3D" id="1.10.3970.10">
    <property type="entry name" value="BSD domain"/>
    <property type="match status" value="1"/>
</dbReference>
<sequence length="447" mass="49570">MNFIRSVFSEDPDPPIPNENTKPMPESSSDSPKTENQDGPDQNSPSIRSSASNSNPKGNDNAWSFGGLMKTLSNKSESMIEIYRRDLKEFGTGFQKETALFREVASRAMKDLPSSIEVGASKIDQFGSSILKGTAEIISQGREAIIAVDSESEQKQSGGSARYSRFDAQVRAIQSDVNTYADEIEDLDDFSKWKSGFVLDEEEIGKLLEDKVVGGIYKKVVPNVIDHETFWFRYFYKVHKLKQAEVVRANLVKRAISREDEEELSWDVEDDDEEVGSDEEELSESNAVHSGENEEVGSGESWENVKEKGVVDENVEKAKNVDNEEKRTAVETSTDKGVDVESKLEEVSGVEDGEFSKSDAKVSVEGKAENGESSKDSDISVVSSQPSAPEEDLEWDEIEDLGSHDEDKKVTTSGNPSKVDLRKKISAADDDEDLTWDIEDDDEPVKS</sequence>
<dbReference type="InterPro" id="IPR051494">
    <property type="entry name" value="BSD_domain-containing"/>
</dbReference>
<feature type="compositionally biased region" description="Basic and acidic residues" evidence="1">
    <location>
        <begin position="401"/>
        <end position="410"/>
    </location>
</feature>
<dbReference type="SMART" id="SM00751">
    <property type="entry name" value="BSD"/>
    <property type="match status" value="1"/>
</dbReference>
<feature type="compositionally biased region" description="Acidic residues" evidence="1">
    <location>
        <begin position="262"/>
        <end position="283"/>
    </location>
</feature>
<organism evidence="3 4">
    <name type="scientific">Dillenia turbinata</name>
    <dbReference type="NCBI Taxonomy" id="194707"/>
    <lineage>
        <taxon>Eukaryota</taxon>
        <taxon>Viridiplantae</taxon>
        <taxon>Streptophyta</taxon>
        <taxon>Embryophyta</taxon>
        <taxon>Tracheophyta</taxon>
        <taxon>Spermatophyta</taxon>
        <taxon>Magnoliopsida</taxon>
        <taxon>eudicotyledons</taxon>
        <taxon>Gunneridae</taxon>
        <taxon>Pentapetalae</taxon>
        <taxon>Dilleniales</taxon>
        <taxon>Dilleniaceae</taxon>
        <taxon>Dillenia</taxon>
    </lineage>
</organism>
<feature type="compositionally biased region" description="Acidic residues" evidence="1">
    <location>
        <begin position="428"/>
        <end position="447"/>
    </location>
</feature>
<evidence type="ECO:0000259" key="2">
    <source>
        <dbReference type="PROSITE" id="PS50858"/>
    </source>
</evidence>
<evidence type="ECO:0000256" key="1">
    <source>
        <dbReference type="SAM" id="MobiDB-lite"/>
    </source>
</evidence>
<protein>
    <submittedName>
        <fullName evidence="3">BSD domain</fullName>
    </submittedName>
</protein>
<feature type="region of interest" description="Disordered" evidence="1">
    <location>
        <begin position="262"/>
        <end position="447"/>
    </location>
</feature>
<reference evidence="3 4" key="1">
    <citation type="submission" date="2023-12" db="EMBL/GenBank/DDBJ databases">
        <title>A high-quality genome assembly for Dillenia turbinata (Dilleniales).</title>
        <authorList>
            <person name="Chanderbali A."/>
        </authorList>
    </citation>
    <scope>NUCLEOTIDE SEQUENCE [LARGE SCALE GENOMIC DNA]</scope>
    <source>
        <strain evidence="3">LSX21</strain>
        <tissue evidence="3">Leaf</tissue>
    </source>
</reference>
<feature type="region of interest" description="Disordered" evidence="1">
    <location>
        <begin position="1"/>
        <end position="62"/>
    </location>
</feature>
<gene>
    <name evidence="3" type="ORF">RJ641_030410</name>
</gene>
<feature type="compositionally biased region" description="Basic and acidic residues" evidence="1">
    <location>
        <begin position="354"/>
        <end position="378"/>
    </location>
</feature>
<feature type="compositionally biased region" description="Polar residues" evidence="1">
    <location>
        <begin position="18"/>
        <end position="31"/>
    </location>
</feature>
<dbReference type="InterPro" id="IPR035925">
    <property type="entry name" value="BSD_dom_sf"/>
</dbReference>
<comment type="caution">
    <text evidence="3">The sequence shown here is derived from an EMBL/GenBank/DDBJ whole genome shotgun (WGS) entry which is preliminary data.</text>
</comment>
<dbReference type="PANTHER" id="PTHR16019:SF5">
    <property type="entry name" value="BSD DOMAIN-CONTAINING PROTEIN 1"/>
    <property type="match status" value="1"/>
</dbReference>
<accession>A0AAN8W038</accession>
<name>A0AAN8W038_9MAGN</name>
<dbReference type="AlphaFoldDB" id="A0AAN8W038"/>
<dbReference type="PROSITE" id="PS50858">
    <property type="entry name" value="BSD"/>
    <property type="match status" value="1"/>
</dbReference>
<keyword evidence="4" id="KW-1185">Reference proteome</keyword>
<feature type="compositionally biased region" description="Low complexity" evidence="1">
    <location>
        <begin position="43"/>
        <end position="55"/>
    </location>
</feature>
<proteinExistence type="predicted"/>
<dbReference type="Pfam" id="PF03909">
    <property type="entry name" value="BSD"/>
    <property type="match status" value="1"/>
</dbReference>
<feature type="compositionally biased region" description="Basic and acidic residues" evidence="1">
    <location>
        <begin position="303"/>
        <end position="346"/>
    </location>
</feature>
<dbReference type="PANTHER" id="PTHR16019">
    <property type="entry name" value="SYNAPSE-ASSOCIATED PROTEIN"/>
    <property type="match status" value="1"/>
</dbReference>
<feature type="domain" description="BSD" evidence="2">
    <location>
        <begin position="200"/>
        <end position="242"/>
    </location>
</feature>
<dbReference type="EMBL" id="JBAMMX010000005">
    <property type="protein sequence ID" value="KAK6940879.1"/>
    <property type="molecule type" value="Genomic_DNA"/>
</dbReference>
<feature type="compositionally biased region" description="Acidic residues" evidence="1">
    <location>
        <begin position="389"/>
        <end position="400"/>
    </location>
</feature>
<evidence type="ECO:0000313" key="3">
    <source>
        <dbReference type="EMBL" id="KAK6940879.1"/>
    </source>
</evidence>
<dbReference type="InterPro" id="IPR005607">
    <property type="entry name" value="BSD_dom"/>
</dbReference>
<dbReference type="GO" id="GO:0005737">
    <property type="term" value="C:cytoplasm"/>
    <property type="evidence" value="ECO:0007669"/>
    <property type="project" value="TreeGrafter"/>
</dbReference>
<dbReference type="SUPFAM" id="SSF140383">
    <property type="entry name" value="BSD domain-like"/>
    <property type="match status" value="1"/>
</dbReference>
<dbReference type="Proteomes" id="UP001370490">
    <property type="component" value="Unassembled WGS sequence"/>
</dbReference>